<dbReference type="InterPro" id="IPR020846">
    <property type="entry name" value="MFS_dom"/>
</dbReference>
<feature type="transmembrane region" description="Helical" evidence="3">
    <location>
        <begin position="74"/>
        <end position="97"/>
    </location>
</feature>
<keyword evidence="3" id="KW-1133">Transmembrane helix</keyword>
<keyword evidence="6" id="KW-1185">Reference proteome</keyword>
<dbReference type="Proteomes" id="UP000757232">
    <property type="component" value="Unassembled WGS sequence"/>
</dbReference>
<feature type="domain" description="Major facilitator superfamily (MFS) profile" evidence="4">
    <location>
        <begin position="78"/>
        <end position="464"/>
    </location>
</feature>
<evidence type="ECO:0000256" key="3">
    <source>
        <dbReference type="SAM" id="Phobius"/>
    </source>
</evidence>
<protein>
    <submittedName>
        <fullName evidence="5">MFS general substrate transporter</fullName>
    </submittedName>
</protein>
<feature type="compositionally biased region" description="Polar residues" evidence="2">
    <location>
        <begin position="1"/>
        <end position="21"/>
    </location>
</feature>
<evidence type="ECO:0000259" key="4">
    <source>
        <dbReference type="PROSITE" id="PS50850"/>
    </source>
</evidence>
<dbReference type="OrthoDB" id="2105912at2759"/>
<feature type="region of interest" description="Disordered" evidence="2">
    <location>
        <begin position="479"/>
        <end position="535"/>
    </location>
</feature>
<feature type="transmembrane region" description="Helical" evidence="3">
    <location>
        <begin position="322"/>
        <end position="343"/>
    </location>
</feature>
<feature type="transmembrane region" description="Helical" evidence="3">
    <location>
        <begin position="436"/>
        <end position="458"/>
    </location>
</feature>
<evidence type="ECO:0000256" key="1">
    <source>
        <dbReference type="ARBA" id="ARBA00004141"/>
    </source>
</evidence>
<comment type="caution">
    <text evidence="5">The sequence shown here is derived from an EMBL/GenBank/DDBJ whole genome shotgun (WGS) entry which is preliminary data.</text>
</comment>
<feature type="transmembrane region" description="Helical" evidence="3">
    <location>
        <begin position="410"/>
        <end position="430"/>
    </location>
</feature>
<keyword evidence="3" id="KW-0812">Transmembrane</keyword>
<dbReference type="PANTHER" id="PTHR42910">
    <property type="entry name" value="TRANSPORTER SCO4007-RELATED"/>
    <property type="match status" value="1"/>
</dbReference>
<comment type="subcellular location">
    <subcellularLocation>
        <location evidence="1">Membrane</location>
        <topology evidence="1">Multi-pass membrane protein</topology>
    </subcellularLocation>
</comment>
<dbReference type="Gene3D" id="1.20.1250.20">
    <property type="entry name" value="MFS general substrate transporter like domains"/>
    <property type="match status" value="2"/>
</dbReference>
<accession>A0A9Q5NEH4</accession>
<dbReference type="EMBL" id="LNZH02000107">
    <property type="protein sequence ID" value="OCB91054.1"/>
    <property type="molecule type" value="Genomic_DNA"/>
</dbReference>
<feature type="transmembrane region" description="Helical" evidence="3">
    <location>
        <begin position="204"/>
        <end position="227"/>
    </location>
</feature>
<dbReference type="GO" id="GO:0016020">
    <property type="term" value="C:membrane"/>
    <property type="evidence" value="ECO:0007669"/>
    <property type="project" value="UniProtKB-SubCell"/>
</dbReference>
<sequence>MSNPAPSDAQNPRQSSASEATTAEVPSASVVPTTPDANTVENNVVEEKHRVRGNTKDFGLFPIPERLQYDSERAFKFTTVLNVTFGVASTFTVANLYYCQPLLIQLAASFGVTHDEISRVPTLIQAGYATGLLLLSPLGDLVRRRPLLLLLVLVSGSLSIGLATTSSLVVFETLSFLVGTFTVTPQILTPLAADLAPPHRRASAISIVLSGLLFGILLARVLAGVLAEFTTWRVVYYMSIGVQFGVLAALYLLLPDWPAKNAGTGATYPGILLSMAKYAVTEPILIQAGIMQFAASACFSNFWVTLTFLLGGPPYNYSTLDIGLFGLVGMLGVCTGPLVGRLIDRLVPWYAALVATFIQIVFQAVQTGAGGVNISAVVIACFGLDVGRQMQQVSLTTAVYSISDAARSRVNAVLIIWIFIGQVAGTAAGTKLFLSFSWRAAAAFALGLYALQVGVLLLRGPHCARYTWVGYEGGTEWRKERSKMEAEEEEGGGGGGEAGEEVKIENERERDEKREVGNEKKLNADADAVVTQRMV</sequence>
<evidence type="ECO:0000313" key="6">
    <source>
        <dbReference type="Proteomes" id="UP000757232"/>
    </source>
</evidence>
<evidence type="ECO:0000256" key="2">
    <source>
        <dbReference type="SAM" id="MobiDB-lite"/>
    </source>
</evidence>
<keyword evidence="3" id="KW-0472">Membrane</keyword>
<dbReference type="PANTHER" id="PTHR42910:SF1">
    <property type="entry name" value="MAJOR FACILITATOR SUPERFAMILY (MFS) PROFILE DOMAIN-CONTAINING PROTEIN"/>
    <property type="match status" value="1"/>
</dbReference>
<feature type="compositionally biased region" description="Basic and acidic residues" evidence="2">
    <location>
        <begin position="500"/>
        <end position="524"/>
    </location>
</feature>
<dbReference type="InterPro" id="IPR036259">
    <property type="entry name" value="MFS_trans_sf"/>
</dbReference>
<dbReference type="Pfam" id="PF07690">
    <property type="entry name" value="MFS_1"/>
    <property type="match status" value="1"/>
</dbReference>
<gene>
    <name evidence="5" type="ORF">A7U60_g1691</name>
</gene>
<evidence type="ECO:0000313" key="5">
    <source>
        <dbReference type="EMBL" id="OCB91054.1"/>
    </source>
</evidence>
<feature type="transmembrane region" description="Helical" evidence="3">
    <location>
        <begin position="349"/>
        <end position="382"/>
    </location>
</feature>
<feature type="transmembrane region" description="Helical" evidence="3">
    <location>
        <begin position="147"/>
        <end position="171"/>
    </location>
</feature>
<dbReference type="SUPFAM" id="SSF103473">
    <property type="entry name" value="MFS general substrate transporter"/>
    <property type="match status" value="1"/>
</dbReference>
<name>A0A9Q5NEH4_SANBA</name>
<dbReference type="InterPro" id="IPR011701">
    <property type="entry name" value="MFS"/>
</dbReference>
<reference evidence="5" key="1">
    <citation type="submission" date="2016-06" db="EMBL/GenBank/DDBJ databases">
        <title>Draft Genome sequence of the fungus Inonotus baumii.</title>
        <authorList>
            <person name="Zhu H."/>
            <person name="Lin W."/>
        </authorList>
    </citation>
    <scope>NUCLEOTIDE SEQUENCE</scope>
    <source>
        <strain evidence="5">821</strain>
    </source>
</reference>
<feature type="compositionally biased region" description="Polar residues" evidence="2">
    <location>
        <begin position="30"/>
        <end position="40"/>
    </location>
</feature>
<feature type="transmembrane region" description="Helical" evidence="3">
    <location>
        <begin position="117"/>
        <end position="135"/>
    </location>
</feature>
<feature type="transmembrane region" description="Helical" evidence="3">
    <location>
        <begin position="284"/>
        <end position="310"/>
    </location>
</feature>
<dbReference type="AlphaFoldDB" id="A0A9Q5NEH4"/>
<dbReference type="PROSITE" id="PS50850">
    <property type="entry name" value="MFS"/>
    <property type="match status" value="1"/>
</dbReference>
<feature type="transmembrane region" description="Helical" evidence="3">
    <location>
        <begin position="234"/>
        <end position="254"/>
    </location>
</feature>
<proteinExistence type="predicted"/>
<organism evidence="5 6">
    <name type="scientific">Sanghuangporus baumii</name>
    <name type="common">Phellinus baumii</name>
    <dbReference type="NCBI Taxonomy" id="108892"/>
    <lineage>
        <taxon>Eukaryota</taxon>
        <taxon>Fungi</taxon>
        <taxon>Dikarya</taxon>
        <taxon>Basidiomycota</taxon>
        <taxon>Agaricomycotina</taxon>
        <taxon>Agaricomycetes</taxon>
        <taxon>Hymenochaetales</taxon>
        <taxon>Hymenochaetaceae</taxon>
        <taxon>Sanghuangporus</taxon>
    </lineage>
</organism>
<dbReference type="CDD" id="cd17324">
    <property type="entry name" value="MFS_NepI_like"/>
    <property type="match status" value="1"/>
</dbReference>
<dbReference type="GO" id="GO:0022857">
    <property type="term" value="F:transmembrane transporter activity"/>
    <property type="evidence" value="ECO:0007669"/>
    <property type="project" value="InterPro"/>
</dbReference>
<feature type="region of interest" description="Disordered" evidence="2">
    <location>
        <begin position="1"/>
        <end position="40"/>
    </location>
</feature>